<proteinExistence type="inferred from homology"/>
<gene>
    <name evidence="2" type="ORF">MMEN_LOCUS4805</name>
</gene>
<keyword evidence="3" id="KW-1185">Reference proteome</keyword>
<reference evidence="2" key="1">
    <citation type="submission" date="2021-05" db="EMBL/GenBank/DDBJ databases">
        <authorList>
            <person name="Tigano A."/>
        </authorList>
    </citation>
    <scope>NUCLEOTIDE SEQUENCE</scope>
</reference>
<organism evidence="2 3">
    <name type="scientific">Menidia menidia</name>
    <name type="common">Atlantic silverside</name>
    <dbReference type="NCBI Taxonomy" id="238744"/>
    <lineage>
        <taxon>Eukaryota</taxon>
        <taxon>Metazoa</taxon>
        <taxon>Chordata</taxon>
        <taxon>Craniata</taxon>
        <taxon>Vertebrata</taxon>
        <taxon>Euteleostomi</taxon>
        <taxon>Actinopterygii</taxon>
        <taxon>Neopterygii</taxon>
        <taxon>Teleostei</taxon>
        <taxon>Neoteleostei</taxon>
        <taxon>Acanthomorphata</taxon>
        <taxon>Ovalentaria</taxon>
        <taxon>Atherinomorphae</taxon>
        <taxon>Atheriniformes</taxon>
        <taxon>Atherinopsidae</taxon>
        <taxon>Menidiinae</taxon>
        <taxon>Menidia</taxon>
    </lineage>
</organism>
<evidence type="ECO:0000313" key="2">
    <source>
        <dbReference type="EMBL" id="CAG5870604.1"/>
    </source>
</evidence>
<evidence type="ECO:0000313" key="3">
    <source>
        <dbReference type="Proteomes" id="UP000677803"/>
    </source>
</evidence>
<dbReference type="PANTHER" id="PTHR15907">
    <property type="entry name" value="DUF614 FAMILY PROTEIN-RELATED"/>
    <property type="match status" value="1"/>
</dbReference>
<dbReference type="AlphaFoldDB" id="A0A8S4ANC2"/>
<comment type="caution">
    <text evidence="2">The sequence shown here is derived from an EMBL/GenBank/DDBJ whole genome shotgun (WGS) entry which is preliminary data.</text>
</comment>
<comment type="similarity">
    <text evidence="1">Belongs to the cornifelin family.</text>
</comment>
<dbReference type="Proteomes" id="UP000677803">
    <property type="component" value="Unassembled WGS sequence"/>
</dbReference>
<dbReference type="InterPro" id="IPR006461">
    <property type="entry name" value="PLAC_motif_containing"/>
</dbReference>
<evidence type="ECO:0000256" key="1">
    <source>
        <dbReference type="ARBA" id="ARBA00009024"/>
    </source>
</evidence>
<dbReference type="NCBIfam" id="TIGR01571">
    <property type="entry name" value="A_thal_Cys_rich"/>
    <property type="match status" value="1"/>
</dbReference>
<protein>
    <submittedName>
        <fullName evidence="2">(Atlantic silverside) hypothetical protein</fullName>
    </submittedName>
</protein>
<name>A0A8S4ANC2_9TELE</name>
<dbReference type="OrthoDB" id="1045822at2759"/>
<dbReference type="Pfam" id="PF04749">
    <property type="entry name" value="PLAC8"/>
    <property type="match status" value="1"/>
</dbReference>
<sequence>MEELAEVKIVLLRLLVKSTGGRRIRGECSGWEIREDTAAVWGPVQMQECSGTPPTSKHKESVMTSKMVVRQPQPVMEAQDSDEWGSEICDCCDDIPQCCFAFWCCPCFACITSRKYDEPLCLPLLDIFSGFIPAITMSTRVSMRHRYGIRGTMCRDCVYSTFCAPCSWCQMAREIERRKIPIVMVKARNT</sequence>
<dbReference type="EMBL" id="CAJRST010004446">
    <property type="protein sequence ID" value="CAG5870604.1"/>
    <property type="molecule type" value="Genomic_DNA"/>
</dbReference>
<accession>A0A8S4ANC2</accession>